<dbReference type="AlphaFoldDB" id="A0A011NTI9"/>
<name>A0A011NTI9_9PROT</name>
<evidence type="ECO:0008006" key="3">
    <source>
        <dbReference type="Google" id="ProtNLM"/>
    </source>
</evidence>
<gene>
    <name evidence="1" type="ORF">AW10_02820</name>
</gene>
<dbReference type="EMBL" id="JEMX01000066">
    <property type="protein sequence ID" value="EXI78666.1"/>
    <property type="molecule type" value="Genomic_DNA"/>
</dbReference>
<proteinExistence type="predicted"/>
<protein>
    <recommendedName>
        <fullName evidence="3">SnoaL-like domain-containing protein</fullName>
    </recommendedName>
</protein>
<sequence length="36" mass="3765">MAIVEQIAAADLEQVEAWFDAAITAPDMATVFAPTG</sequence>
<evidence type="ECO:0000313" key="1">
    <source>
        <dbReference type="EMBL" id="EXI78666.1"/>
    </source>
</evidence>
<dbReference type="Proteomes" id="UP000021816">
    <property type="component" value="Unassembled WGS sequence"/>
</dbReference>
<accession>A0A011NTI9</accession>
<evidence type="ECO:0000313" key="2">
    <source>
        <dbReference type="Proteomes" id="UP000021816"/>
    </source>
</evidence>
<organism evidence="1 2">
    <name type="scientific">Candidatus Accumulibacter appositus</name>
    <dbReference type="NCBI Taxonomy" id="1454003"/>
    <lineage>
        <taxon>Bacteria</taxon>
        <taxon>Pseudomonadati</taxon>
        <taxon>Pseudomonadota</taxon>
        <taxon>Betaproteobacteria</taxon>
        <taxon>Candidatus Accumulibacter</taxon>
    </lineage>
</organism>
<dbReference type="STRING" id="1454003.AW10_02820"/>
<comment type="caution">
    <text evidence="1">The sequence shown here is derived from an EMBL/GenBank/DDBJ whole genome shotgun (WGS) entry which is preliminary data.</text>
</comment>
<reference evidence="1 2" key="1">
    <citation type="submission" date="2014-02" db="EMBL/GenBank/DDBJ databases">
        <title>Expanding our view of genomic diversity in Candidatus Accumulibacter clades.</title>
        <authorList>
            <person name="Skennerton C.T."/>
            <person name="Barr J.J."/>
            <person name="Slater F.R."/>
            <person name="Bond P.L."/>
            <person name="Tyson G.W."/>
        </authorList>
    </citation>
    <scope>NUCLEOTIDE SEQUENCE [LARGE SCALE GENOMIC DNA]</scope>
    <source>
        <strain evidence="2">BA-92</strain>
    </source>
</reference>